<comment type="caution">
    <text evidence="3">The sequence shown here is derived from an EMBL/GenBank/DDBJ whole genome shotgun (WGS) entry which is preliminary data.</text>
</comment>
<organism evidence="3">
    <name type="scientific">Salmonella enterica</name>
    <name type="common">Salmonella choleraesuis</name>
    <dbReference type="NCBI Taxonomy" id="28901"/>
    <lineage>
        <taxon>Bacteria</taxon>
        <taxon>Pseudomonadati</taxon>
        <taxon>Pseudomonadota</taxon>
        <taxon>Gammaproteobacteria</taxon>
        <taxon>Enterobacterales</taxon>
        <taxon>Enterobacteriaceae</taxon>
        <taxon>Salmonella</taxon>
    </lineage>
</organism>
<protein>
    <submittedName>
        <fullName evidence="3">Restriction alleviation protein, Lar family</fullName>
    </submittedName>
</protein>
<sequence length="419" mass="47096">MTTITNNKLPEWRTALDKCVENYQSTRAWYEENRDSPAALDDMERAEDQLANFVRKCGFSIVLGLLDEMDELQELRRNYLALRGEIEDVRSQLYEAENQANEYASELQKHRKAAAEPVLYVMGMGCAFDAETVSTCKVAVDSWVGERNQERLPGHEEYKTVPLYATPQSAPERDQIRREHAAWSQATFGDVGPVGPLKHLSKEALEAAAEPDDLSEWADMQFLLWDAQRRAGISDGEITAAMIEKLAINKTRQWPEPKDGEPRLHIKEQPAPLMLDKDELLPCPFCGGKARQVTIEQGDDPNFGGDVITCTECGASSHVEFGFKENLKSAWNSRASMLQGKFRDLSQPVDPQVAEYEQIMLQAGWVVVPVEPTDEMIAAAMECDDVVFDSKDPTAFCVQYREIYYAMVDAAPKQEGNNG</sequence>
<dbReference type="AlphaFoldDB" id="A0A754B837"/>
<feature type="coiled-coil region" evidence="1">
    <location>
        <begin position="65"/>
        <end position="113"/>
    </location>
</feature>
<evidence type="ECO:0000256" key="1">
    <source>
        <dbReference type="SAM" id="Coils"/>
    </source>
</evidence>
<keyword evidence="1" id="KW-0175">Coiled coil</keyword>
<dbReference type="Pfam" id="PF04447">
    <property type="entry name" value="dATP-dGTP_PPHyd"/>
    <property type="match status" value="1"/>
</dbReference>
<dbReference type="Pfam" id="PF14354">
    <property type="entry name" value="Lar_restr_allev"/>
    <property type="match status" value="1"/>
</dbReference>
<gene>
    <name evidence="3" type="ORF">G5T75_003339</name>
</gene>
<dbReference type="NCBIfam" id="TIGR03655">
    <property type="entry name" value="anti_R_Lar"/>
    <property type="match status" value="1"/>
</dbReference>
<dbReference type="InterPro" id="IPR019908">
    <property type="entry name" value="Toxin_RalR"/>
</dbReference>
<reference evidence="3" key="2">
    <citation type="submission" date="2020-02" db="EMBL/GenBank/DDBJ databases">
        <authorList>
            <consortium name="NCBI Pathogen Detection Project"/>
        </authorList>
    </citation>
    <scope>NUCLEOTIDE SEQUENCE</scope>
    <source>
        <strain evidence="3">MA.MZ045</strain>
    </source>
</reference>
<evidence type="ECO:0000259" key="2">
    <source>
        <dbReference type="Pfam" id="PF04447"/>
    </source>
</evidence>
<reference evidence="3" key="1">
    <citation type="journal article" date="2018" name="Genome Biol.">
        <title>SKESA: strategic k-mer extension for scrupulous assemblies.</title>
        <authorList>
            <person name="Souvorov A."/>
            <person name="Agarwala R."/>
            <person name="Lipman D.J."/>
        </authorList>
    </citation>
    <scope>NUCLEOTIDE SEQUENCE</scope>
    <source>
        <strain evidence="3">MA.MZ045</strain>
    </source>
</reference>
<proteinExistence type="predicted"/>
<evidence type="ECO:0000313" key="3">
    <source>
        <dbReference type="EMBL" id="HAF8579401.1"/>
    </source>
</evidence>
<accession>A0A754B837</accession>
<dbReference type="InterPro" id="IPR007538">
    <property type="entry name" value="dATP/dGTP_dipphydrolase_MazZ"/>
</dbReference>
<dbReference type="EMBL" id="DAAWNC010000008">
    <property type="protein sequence ID" value="HAF8579401.1"/>
    <property type="molecule type" value="Genomic_DNA"/>
</dbReference>
<name>A0A754B837_SALER</name>
<feature type="domain" description="dATP/dGTP diphosphohydrolase MazZ" evidence="2">
    <location>
        <begin position="176"/>
        <end position="270"/>
    </location>
</feature>